<name>A0A0T5PB11_9RHOB</name>
<dbReference type="STRING" id="540747.SAMN04488031_101604"/>
<reference evidence="2 4" key="2">
    <citation type="submission" date="2018-08" db="EMBL/GenBank/DDBJ databases">
        <title>Genetic Globetrotter - A new plasmid hitch-hiking vast phylogenetic and geographic distances.</title>
        <authorList>
            <person name="Vollmers J."/>
            <person name="Petersen J."/>
        </authorList>
    </citation>
    <scope>NUCLEOTIDE SEQUENCE [LARGE SCALE GENOMIC DNA]</scope>
    <source>
        <strain evidence="2 4">DSM 26383</strain>
    </source>
</reference>
<dbReference type="InterPro" id="IPR006448">
    <property type="entry name" value="Phage_term_ssu_P27"/>
</dbReference>
<dbReference type="OrthoDB" id="6010489at2"/>
<dbReference type="AlphaFoldDB" id="A0A0T5PB11"/>
<dbReference type="Pfam" id="PF05119">
    <property type="entry name" value="Terminase_4"/>
    <property type="match status" value="1"/>
</dbReference>
<dbReference type="NCBIfam" id="TIGR01558">
    <property type="entry name" value="sm_term_P27"/>
    <property type="match status" value="1"/>
</dbReference>
<dbReference type="PATRIC" id="fig|540747.5.peg.4551"/>
<gene>
    <name evidence="2" type="ORF">RIdsm_02740</name>
    <name evidence="1" type="ORF">XM52_08795</name>
</gene>
<dbReference type="EMBL" id="LAXI01000004">
    <property type="protein sequence ID" value="KRS18236.1"/>
    <property type="molecule type" value="Genomic_DNA"/>
</dbReference>
<dbReference type="KEGG" id="rid:RIdsm_02740"/>
<dbReference type="Proteomes" id="UP000325785">
    <property type="component" value="Chromosome"/>
</dbReference>
<evidence type="ECO:0000313" key="2">
    <source>
        <dbReference type="EMBL" id="QEW26932.1"/>
    </source>
</evidence>
<accession>A0A0T5PB11</accession>
<dbReference type="Proteomes" id="UP000051401">
    <property type="component" value="Unassembled WGS sequence"/>
</dbReference>
<sequence length="149" mass="16251">MKGGKQIPDEMKVITGTFRKDRSNPNAPSVPSGIPEAPAWLSERASELFASLCAVLDNLNIVSPADECMIAMLASRLEEIEVLTATIEDQGRTYKGESGLWKARPEVSQRNEAMRHCHALLSEFGLSPATRNKVTANKPAEKNPFAALD</sequence>
<evidence type="ECO:0000313" key="1">
    <source>
        <dbReference type="EMBL" id="KRS18236.1"/>
    </source>
</evidence>
<dbReference type="RefSeq" id="WP_057815386.1">
    <property type="nucleotide sequence ID" value="NZ_CP031598.1"/>
</dbReference>
<keyword evidence="3" id="KW-1185">Reference proteome</keyword>
<evidence type="ECO:0000313" key="3">
    <source>
        <dbReference type="Proteomes" id="UP000051401"/>
    </source>
</evidence>
<protein>
    <submittedName>
        <fullName evidence="2">Putative phage terminase, small subunit, P27 family</fullName>
    </submittedName>
</protein>
<evidence type="ECO:0000313" key="4">
    <source>
        <dbReference type="Proteomes" id="UP000325785"/>
    </source>
</evidence>
<reference evidence="1 3" key="1">
    <citation type="submission" date="2015-04" db="EMBL/GenBank/DDBJ databases">
        <title>The draft genome sequence of Roseovarius indicus B108T.</title>
        <authorList>
            <person name="Li G."/>
            <person name="Lai Q."/>
            <person name="Shao Z."/>
            <person name="Yan P."/>
        </authorList>
    </citation>
    <scope>NUCLEOTIDE SEQUENCE [LARGE SCALE GENOMIC DNA]</scope>
    <source>
        <strain evidence="1 3">B108</strain>
    </source>
</reference>
<dbReference type="EMBL" id="CP031598">
    <property type="protein sequence ID" value="QEW26932.1"/>
    <property type="molecule type" value="Genomic_DNA"/>
</dbReference>
<organism evidence="1 3">
    <name type="scientific">Roseovarius indicus</name>
    <dbReference type="NCBI Taxonomy" id="540747"/>
    <lineage>
        <taxon>Bacteria</taxon>
        <taxon>Pseudomonadati</taxon>
        <taxon>Pseudomonadota</taxon>
        <taxon>Alphaproteobacteria</taxon>
        <taxon>Rhodobacterales</taxon>
        <taxon>Roseobacteraceae</taxon>
        <taxon>Roseovarius</taxon>
    </lineage>
</organism>
<proteinExistence type="predicted"/>